<keyword evidence="2" id="KW-1185">Reference proteome</keyword>
<gene>
    <name evidence="1" type="ORF">JOC94_002736</name>
</gene>
<protein>
    <recommendedName>
        <fullName evidence="3">HEAT repeat domain-containing protein</fullName>
    </recommendedName>
</protein>
<accession>A0ABS2R7W8</accession>
<evidence type="ECO:0000313" key="1">
    <source>
        <dbReference type="EMBL" id="MBM7715747.1"/>
    </source>
</evidence>
<name>A0ABS2R7W8_9BACI</name>
<comment type="caution">
    <text evidence="1">The sequence shown here is derived from an EMBL/GenBank/DDBJ whole genome shotgun (WGS) entry which is preliminary data.</text>
</comment>
<organism evidence="1 2">
    <name type="scientific">Siminovitchia thermophila</name>
    <dbReference type="NCBI Taxonomy" id="1245522"/>
    <lineage>
        <taxon>Bacteria</taxon>
        <taxon>Bacillati</taxon>
        <taxon>Bacillota</taxon>
        <taxon>Bacilli</taxon>
        <taxon>Bacillales</taxon>
        <taxon>Bacillaceae</taxon>
        <taxon>Siminovitchia</taxon>
    </lineage>
</organism>
<dbReference type="SUPFAM" id="SSF48371">
    <property type="entry name" value="ARM repeat"/>
    <property type="match status" value="1"/>
</dbReference>
<dbReference type="Proteomes" id="UP000823485">
    <property type="component" value="Unassembled WGS sequence"/>
</dbReference>
<dbReference type="Pfam" id="PF13646">
    <property type="entry name" value="HEAT_2"/>
    <property type="match status" value="1"/>
</dbReference>
<proteinExistence type="predicted"/>
<evidence type="ECO:0008006" key="3">
    <source>
        <dbReference type="Google" id="ProtNLM"/>
    </source>
</evidence>
<dbReference type="InterPro" id="IPR016024">
    <property type="entry name" value="ARM-type_fold"/>
</dbReference>
<reference evidence="1 2" key="1">
    <citation type="submission" date="2021-01" db="EMBL/GenBank/DDBJ databases">
        <title>Genomic Encyclopedia of Type Strains, Phase IV (KMG-IV): sequencing the most valuable type-strain genomes for metagenomic binning, comparative biology and taxonomic classification.</title>
        <authorList>
            <person name="Goeker M."/>
        </authorList>
    </citation>
    <scope>NUCLEOTIDE SEQUENCE [LARGE SCALE GENOMIC DNA]</scope>
    <source>
        <strain evidence="1 2">DSM 105453</strain>
    </source>
</reference>
<evidence type="ECO:0000313" key="2">
    <source>
        <dbReference type="Proteomes" id="UP000823485"/>
    </source>
</evidence>
<sequence>MVMMVTYSFYTIIWTLSYRVVDFHIDSLIDHCISMEKKKLSPDEQFQLLKIYSLFKPDLFLKKFLEEPPLFSEYECKKLFKTADDSVLKQLIKNFHQLSSTCKYAFINTLGMKREIGTVPFLESLLKEEDAEIRIRSLKAIHEIGTLHQIEKYTPFISSEIWEERLMAAKVLGNLPLRDSVPYLETLLADETWRVRQEAAKTLKMDTHSIMLEREQQVY</sequence>
<dbReference type="InterPro" id="IPR011989">
    <property type="entry name" value="ARM-like"/>
</dbReference>
<dbReference type="Gene3D" id="1.25.10.10">
    <property type="entry name" value="Leucine-rich Repeat Variant"/>
    <property type="match status" value="1"/>
</dbReference>
<dbReference type="EMBL" id="JAFBFH010000018">
    <property type="protein sequence ID" value="MBM7715747.1"/>
    <property type="molecule type" value="Genomic_DNA"/>
</dbReference>